<evidence type="ECO:0000313" key="10">
    <source>
        <dbReference type="Proteomes" id="UP001476807"/>
    </source>
</evidence>
<dbReference type="RefSeq" id="WP_350411551.1">
    <property type="nucleotide sequence ID" value="NZ_JBEOKT010000004.1"/>
</dbReference>
<dbReference type="Pfam" id="PF12911">
    <property type="entry name" value="OppC_N"/>
    <property type="match status" value="1"/>
</dbReference>
<reference evidence="9 10" key="1">
    <citation type="submission" date="2024-06" db="EMBL/GenBank/DDBJ databases">
        <title>Pontibacter populi HYL7-15.</title>
        <authorList>
            <person name="Kim M.K."/>
        </authorList>
    </citation>
    <scope>NUCLEOTIDE SEQUENCE [LARGE SCALE GENOMIC DNA]</scope>
    <source>
        <strain evidence="9 10">HYL7-15</strain>
    </source>
</reference>
<protein>
    <submittedName>
        <fullName evidence="9">ABC transporter permease</fullName>
    </submittedName>
</protein>
<keyword evidence="4 7" id="KW-0812">Transmembrane</keyword>
<feature type="transmembrane region" description="Helical" evidence="7">
    <location>
        <begin position="186"/>
        <end position="212"/>
    </location>
</feature>
<feature type="transmembrane region" description="Helical" evidence="7">
    <location>
        <begin position="219"/>
        <end position="242"/>
    </location>
</feature>
<dbReference type="PROSITE" id="PS50928">
    <property type="entry name" value="ABC_TM1"/>
    <property type="match status" value="1"/>
</dbReference>
<sequence>MAVLQKDKAANRPPSYYIKQRLLQNKPAMVGLGIIVFAIVVAILGYAIMPDSTPNANNGLVQIQKKNPGFSTQVLRIAKVNPAADVNPLTFMLSGAPEDYSEIPIESYSFRGDSLQVQPLRSNNAMADQPRTFGLNEIVANPANYSYGTEMQQTIKEEHIRTNTFWLGTDKAGRDVMSRLILGARISLGIGFVAVLISLIVGIAVGAAGGYFGGWVDKLMTFLMTVVWSVPSIMLVIAISLALDSKGVWVAFVAVGLTMWVEVARVVRGQILGLKEKTYIEAAQVLGVPERMIILKHLLPNMIGPLIVIATANFASAILIEAGLSFLGLGVQPPAPSWGMMVNEGFQLIGAKAGLYLVLLPSLCISVLVLAFNLLGNGLRDAYDPKIPLTNG</sequence>
<comment type="caution">
    <text evidence="9">The sequence shown here is derived from an EMBL/GenBank/DDBJ whole genome shotgun (WGS) entry which is preliminary data.</text>
</comment>
<dbReference type="CDD" id="cd06261">
    <property type="entry name" value="TM_PBP2"/>
    <property type="match status" value="1"/>
</dbReference>
<dbReference type="Proteomes" id="UP001476807">
    <property type="component" value="Unassembled WGS sequence"/>
</dbReference>
<feature type="transmembrane region" description="Helical" evidence="7">
    <location>
        <begin position="353"/>
        <end position="376"/>
    </location>
</feature>
<dbReference type="InterPro" id="IPR035906">
    <property type="entry name" value="MetI-like_sf"/>
</dbReference>
<gene>
    <name evidence="9" type="ORF">ABS362_06385</name>
</gene>
<dbReference type="PANTHER" id="PTHR43386">
    <property type="entry name" value="OLIGOPEPTIDE TRANSPORT SYSTEM PERMEASE PROTEIN APPC"/>
    <property type="match status" value="1"/>
</dbReference>
<keyword evidence="10" id="KW-1185">Reference proteome</keyword>
<keyword evidence="3" id="KW-1003">Cell membrane</keyword>
<dbReference type="SUPFAM" id="SSF161098">
    <property type="entry name" value="MetI-like"/>
    <property type="match status" value="1"/>
</dbReference>
<feature type="transmembrane region" description="Helical" evidence="7">
    <location>
        <begin position="28"/>
        <end position="49"/>
    </location>
</feature>
<name>A0ABV1RSX2_9BACT</name>
<dbReference type="Gene3D" id="1.10.3720.10">
    <property type="entry name" value="MetI-like"/>
    <property type="match status" value="1"/>
</dbReference>
<evidence type="ECO:0000256" key="2">
    <source>
        <dbReference type="ARBA" id="ARBA00022448"/>
    </source>
</evidence>
<evidence type="ECO:0000313" key="9">
    <source>
        <dbReference type="EMBL" id="MER2997167.1"/>
    </source>
</evidence>
<dbReference type="InterPro" id="IPR025966">
    <property type="entry name" value="OppC_N"/>
</dbReference>
<dbReference type="InterPro" id="IPR000515">
    <property type="entry name" value="MetI-like"/>
</dbReference>
<keyword evidence="2 7" id="KW-0813">Transport</keyword>
<evidence type="ECO:0000256" key="6">
    <source>
        <dbReference type="ARBA" id="ARBA00023136"/>
    </source>
</evidence>
<dbReference type="InterPro" id="IPR050366">
    <property type="entry name" value="BP-dependent_transpt_permease"/>
</dbReference>
<evidence type="ECO:0000256" key="3">
    <source>
        <dbReference type="ARBA" id="ARBA00022475"/>
    </source>
</evidence>
<evidence type="ECO:0000256" key="7">
    <source>
        <dbReference type="RuleBase" id="RU363032"/>
    </source>
</evidence>
<comment type="similarity">
    <text evidence="7">Belongs to the binding-protein-dependent transport system permease family.</text>
</comment>
<keyword evidence="5 7" id="KW-1133">Transmembrane helix</keyword>
<comment type="subcellular location">
    <subcellularLocation>
        <location evidence="1 7">Cell membrane</location>
        <topology evidence="1 7">Multi-pass membrane protein</topology>
    </subcellularLocation>
</comment>
<feature type="transmembrane region" description="Helical" evidence="7">
    <location>
        <begin position="306"/>
        <end position="333"/>
    </location>
</feature>
<organism evidence="9 10">
    <name type="scientific">Pontibacter populi</name>
    <dbReference type="NCBI Taxonomy" id="890055"/>
    <lineage>
        <taxon>Bacteria</taxon>
        <taxon>Pseudomonadati</taxon>
        <taxon>Bacteroidota</taxon>
        <taxon>Cytophagia</taxon>
        <taxon>Cytophagales</taxon>
        <taxon>Hymenobacteraceae</taxon>
        <taxon>Pontibacter</taxon>
    </lineage>
</organism>
<proteinExistence type="inferred from homology"/>
<feature type="transmembrane region" description="Helical" evidence="7">
    <location>
        <begin position="248"/>
        <end position="267"/>
    </location>
</feature>
<dbReference type="PANTHER" id="PTHR43386:SF1">
    <property type="entry name" value="D,D-DIPEPTIDE TRANSPORT SYSTEM PERMEASE PROTEIN DDPC-RELATED"/>
    <property type="match status" value="1"/>
</dbReference>
<dbReference type="EMBL" id="JBEOKT010000004">
    <property type="protein sequence ID" value="MER2997167.1"/>
    <property type="molecule type" value="Genomic_DNA"/>
</dbReference>
<dbReference type="Pfam" id="PF00528">
    <property type="entry name" value="BPD_transp_1"/>
    <property type="match status" value="1"/>
</dbReference>
<evidence type="ECO:0000259" key="8">
    <source>
        <dbReference type="PROSITE" id="PS50928"/>
    </source>
</evidence>
<accession>A0ABV1RSX2</accession>
<feature type="domain" description="ABC transmembrane type-1" evidence="8">
    <location>
        <begin position="184"/>
        <end position="376"/>
    </location>
</feature>
<evidence type="ECO:0000256" key="5">
    <source>
        <dbReference type="ARBA" id="ARBA00022989"/>
    </source>
</evidence>
<evidence type="ECO:0000256" key="1">
    <source>
        <dbReference type="ARBA" id="ARBA00004651"/>
    </source>
</evidence>
<keyword evidence="6 7" id="KW-0472">Membrane</keyword>
<evidence type="ECO:0000256" key="4">
    <source>
        <dbReference type="ARBA" id="ARBA00022692"/>
    </source>
</evidence>